<dbReference type="EMBL" id="PEDF01000017">
    <property type="protein sequence ID" value="RFZ46912.1"/>
    <property type="molecule type" value="Genomic_DNA"/>
</dbReference>
<comment type="caution">
    <text evidence="1">The sequence shown here is derived from an EMBL/GenBank/DDBJ whole genome shotgun (WGS) entry which is preliminary data.</text>
</comment>
<dbReference type="Proteomes" id="UP000257451">
    <property type="component" value="Unassembled WGS sequence"/>
</dbReference>
<protein>
    <submittedName>
        <fullName evidence="1">Uncharacterized protein</fullName>
    </submittedName>
</protein>
<evidence type="ECO:0000313" key="2">
    <source>
        <dbReference type="Proteomes" id="UP000257451"/>
    </source>
</evidence>
<reference evidence="1 2" key="1">
    <citation type="journal article" date="2018" name="Sci. Rep.">
        <title>Extensive genomic diversity among Mycobacterium marinum strains revealed by whole genome sequencing.</title>
        <authorList>
            <person name="Das S."/>
            <person name="Pettersson B.M."/>
            <person name="Behra P.R."/>
            <person name="Mallick A."/>
            <person name="Cheramie M."/>
            <person name="Ramesh M."/>
            <person name="Shirreff L."/>
            <person name="DuCote T."/>
            <person name="Dasgupta S."/>
            <person name="Ennis D.G."/>
            <person name="Kirsebom L.A."/>
        </authorList>
    </citation>
    <scope>NUCLEOTIDE SEQUENCE [LARGE SCALE GENOMIC DNA]</scope>
    <source>
        <strain evidence="1 2">Davis1</strain>
    </source>
</reference>
<proteinExistence type="predicted"/>
<gene>
    <name evidence="1" type="ORF">DAVIS_00456</name>
</gene>
<accession>A0A3E2N1Z2</accession>
<evidence type="ECO:0000313" key="1">
    <source>
        <dbReference type="EMBL" id="RFZ46912.1"/>
    </source>
</evidence>
<dbReference type="AlphaFoldDB" id="A0A3E2N1Z2"/>
<sequence length="84" mass="8523">MIAHLVGWGVSDWEASHVVCDGDTGGAGVGGRRFGGCGVGAKHSERGRAGPDHASCAAGVPTVDLDFTDIAQNATMNDRQTSPT</sequence>
<organism evidence="1 2">
    <name type="scientific">Mycobacterium marinum</name>
    <dbReference type="NCBI Taxonomy" id="1781"/>
    <lineage>
        <taxon>Bacteria</taxon>
        <taxon>Bacillati</taxon>
        <taxon>Actinomycetota</taxon>
        <taxon>Actinomycetes</taxon>
        <taxon>Mycobacteriales</taxon>
        <taxon>Mycobacteriaceae</taxon>
        <taxon>Mycobacterium</taxon>
        <taxon>Mycobacterium ulcerans group</taxon>
    </lineage>
</organism>
<name>A0A3E2N1Z2_MYCMR</name>